<keyword evidence="4" id="KW-1185">Reference proteome</keyword>
<evidence type="ECO:0000313" key="4">
    <source>
        <dbReference type="Proteomes" id="UP000823405"/>
    </source>
</evidence>
<sequence>NYSTLQHNPDFYCITTYWYNYQPQDSILNRDSVCQREYFRIRDTRPAAVLFLASICFFVIRRRKQKREQRRLFNINGGLDSLTSINRASIGGNDREDGNIEDDDDDLDSENAFFMANPPTRIRSPQSPHPDNHDLNIKTPLDQFEAQKLNWPTPIVITDKHPQDHVRQQHLQRLLELQQEQLQKLNALVERYRVTYSRPQSPHSPVLSETRLSTRLSYFGVDDEPEFDEEELTSEEIRRLELKGDERLQDVPLEEGPFRDQGEIEEGDVELQRLEVNRHHSGPFADQDIDTSYSVRNIFDDPNAVFEADFEVASIIIRSGSINLLSDSLELPDEQQERLLDKGKGTASSIRDSDSFLGLPQSTRVSTDDLRAGFSYRDSNSTLALSSTVRERYSDSIFDGAFTDYSGDFGSTSGSGSGGGGKGEGSSTGTGSGSGSAVAVVQLELGKGEQPTRIQSGQTDLEHQREREQNEILLKAIAQVKAQYAEQYRQIHEDLANLQLDLE</sequence>
<keyword evidence="1" id="KW-0175">Coiled coil</keyword>
<feature type="compositionally biased region" description="Gly residues" evidence="2">
    <location>
        <begin position="413"/>
        <end position="434"/>
    </location>
</feature>
<comment type="caution">
    <text evidence="3">The sequence shown here is derived from an EMBL/GenBank/DDBJ whole genome shotgun (WGS) entry which is preliminary data.</text>
</comment>
<reference evidence="3" key="1">
    <citation type="journal article" date="2020" name="Fungal Divers.">
        <title>Resolving the Mortierellaceae phylogeny through synthesis of multi-gene phylogenetics and phylogenomics.</title>
        <authorList>
            <person name="Vandepol N."/>
            <person name="Liber J."/>
            <person name="Desiro A."/>
            <person name="Na H."/>
            <person name="Kennedy M."/>
            <person name="Barry K."/>
            <person name="Grigoriev I.V."/>
            <person name="Miller A.N."/>
            <person name="O'Donnell K."/>
            <person name="Stajich J.E."/>
            <person name="Bonito G."/>
        </authorList>
    </citation>
    <scope>NUCLEOTIDE SEQUENCE</scope>
    <source>
        <strain evidence="3">NVP60</strain>
    </source>
</reference>
<evidence type="ECO:0000256" key="2">
    <source>
        <dbReference type="SAM" id="MobiDB-lite"/>
    </source>
</evidence>
<organism evidence="3 4">
    <name type="scientific">Linnemannia gamsii</name>
    <dbReference type="NCBI Taxonomy" id="64522"/>
    <lineage>
        <taxon>Eukaryota</taxon>
        <taxon>Fungi</taxon>
        <taxon>Fungi incertae sedis</taxon>
        <taxon>Mucoromycota</taxon>
        <taxon>Mortierellomycotina</taxon>
        <taxon>Mortierellomycetes</taxon>
        <taxon>Mortierellales</taxon>
        <taxon>Mortierellaceae</taxon>
        <taxon>Linnemannia</taxon>
    </lineage>
</organism>
<gene>
    <name evidence="3" type="ORF">BGZ97_005855</name>
</gene>
<feature type="region of interest" description="Disordered" evidence="2">
    <location>
        <begin position="412"/>
        <end position="465"/>
    </location>
</feature>
<feature type="coiled-coil region" evidence="1">
    <location>
        <begin position="168"/>
        <end position="195"/>
    </location>
</feature>
<protein>
    <submittedName>
        <fullName evidence="3">Uncharacterized protein</fullName>
    </submittedName>
</protein>
<feature type="non-terminal residue" evidence="3">
    <location>
        <position position="503"/>
    </location>
</feature>
<dbReference type="EMBL" id="JAAAIN010002616">
    <property type="protein sequence ID" value="KAG0291525.1"/>
    <property type="molecule type" value="Genomic_DNA"/>
</dbReference>
<evidence type="ECO:0000256" key="1">
    <source>
        <dbReference type="SAM" id="Coils"/>
    </source>
</evidence>
<feature type="region of interest" description="Disordered" evidence="2">
    <location>
        <begin position="340"/>
        <end position="362"/>
    </location>
</feature>
<dbReference type="OrthoDB" id="2439966at2759"/>
<evidence type="ECO:0000313" key="3">
    <source>
        <dbReference type="EMBL" id="KAG0291525.1"/>
    </source>
</evidence>
<accession>A0A9P6QRY9</accession>
<dbReference type="AlphaFoldDB" id="A0A9P6QRY9"/>
<name>A0A9P6QRY9_9FUNG</name>
<proteinExistence type="predicted"/>
<dbReference type="Proteomes" id="UP000823405">
    <property type="component" value="Unassembled WGS sequence"/>
</dbReference>